<protein>
    <submittedName>
        <fullName evidence="1">Uncharacterized protein</fullName>
    </submittedName>
</protein>
<dbReference type="Proteomes" id="UP000229115">
    <property type="component" value="Segment"/>
</dbReference>
<name>A0A0S2MW83_9CAUD</name>
<sequence length="103" mass="11964">MTLIGYLAETPIKELLRAVNSDKEYLFFDISVFNVGTAITVKCTDTYKEINRNTWNGYDFIIENNETTKNFIANSLFDRYKEDKKQFTPNQLARTIKAIKSHA</sequence>
<organism evidence="1 2">
    <name type="scientific">Cellulophaga phage phi4:1_13</name>
    <dbReference type="NCBI Taxonomy" id="1747284"/>
    <lineage>
        <taxon>Viruses</taxon>
        <taxon>Duplodnaviria</taxon>
        <taxon>Heunggongvirae</taxon>
        <taxon>Uroviricota</taxon>
        <taxon>Caudoviricetes</taxon>
        <taxon>Lightbulbvirus</taxon>
        <taxon>Lightbulbvirus Cba41</taxon>
    </lineage>
</organism>
<evidence type="ECO:0000313" key="1">
    <source>
        <dbReference type="EMBL" id="ALO80130.1"/>
    </source>
</evidence>
<proteinExistence type="predicted"/>
<dbReference type="EMBL" id="KT962245">
    <property type="protein sequence ID" value="ALO80130.1"/>
    <property type="molecule type" value="Genomic_RNA"/>
</dbReference>
<reference evidence="1 2" key="1">
    <citation type="submission" date="2015-10" db="EMBL/GenBank/DDBJ databases">
        <title>Large-scale maps of variable infection efficiencies in aquatic Bacteriodetes phage-host model systems.</title>
        <authorList>
            <person name="Holmfeldt K."/>
            <person name="Solonenko N."/>
            <person name="Howard-Varona C."/>
            <person name="Moreno M."/>
            <person name="Malmstrom R.R."/>
            <person name="Blow M.J."/>
            <person name="Sullivan M.B."/>
        </authorList>
    </citation>
    <scope>NUCLEOTIDE SEQUENCE [LARGE SCALE GENOMIC DNA]</scope>
</reference>
<evidence type="ECO:0000313" key="2">
    <source>
        <dbReference type="Proteomes" id="UP000229115"/>
    </source>
</evidence>
<accession>A0A0S2MW83</accession>
<gene>
    <name evidence="1" type="ORF">Phi4113_121</name>
</gene>